<comment type="caution">
    <text evidence="7">The sequence shown here is derived from an EMBL/GenBank/DDBJ whole genome shotgun (WGS) entry which is preliminary data.</text>
</comment>
<dbReference type="Gene3D" id="1.10.1670.40">
    <property type="match status" value="1"/>
</dbReference>
<feature type="domain" description="HhH-GPD" evidence="6">
    <location>
        <begin position="68"/>
        <end position="224"/>
    </location>
</feature>
<dbReference type="SUPFAM" id="SSF48150">
    <property type="entry name" value="DNA-glycosylase"/>
    <property type="match status" value="1"/>
</dbReference>
<gene>
    <name evidence="7" type="ORF">GCM10009416_32500</name>
</gene>
<feature type="compositionally biased region" description="Gly residues" evidence="5">
    <location>
        <begin position="1"/>
        <end position="10"/>
    </location>
</feature>
<dbReference type="PANTHER" id="PTHR43003:SF5">
    <property type="entry name" value="DNA-3-METHYLADENINE GLYCOSYLASE"/>
    <property type="match status" value="1"/>
</dbReference>
<dbReference type="CDD" id="cd00056">
    <property type="entry name" value="ENDO3c"/>
    <property type="match status" value="1"/>
</dbReference>
<comment type="catalytic activity">
    <reaction evidence="1">
        <text>Hydrolysis of alkylated DNA, releasing 3-methyladenine, 3-methylguanine, 7-methylguanine and 7-methyladenine.</text>
        <dbReference type="EC" id="3.2.2.21"/>
    </reaction>
</comment>
<dbReference type="Pfam" id="PF00730">
    <property type="entry name" value="HhH-GPD"/>
    <property type="match status" value="1"/>
</dbReference>
<dbReference type="EMBL" id="BAAAFZ010000051">
    <property type="protein sequence ID" value="GAA0591571.1"/>
    <property type="molecule type" value="Genomic_DNA"/>
</dbReference>
<sequence length="234" mass="25225">MVETVGGGGAAAAPAARTRAPRPPGWSAEAASHLRRDPVLRKVVAEIGPCTLRPAKREPYEALVRAIAHQQVHGRAAEAILGRFLALFPGHAFPPPELVLGTPPEAIRACGFSGAKLASIRDIAEKAVGGLVPTRRASHRLPDEALIERLCAIRGVGRWTVEMLLIFTLGRQDVLPVDDFGVREGWRVAAGLDAQPKPKELARIGEAWAPWRSAAAWYLWRAADAAKRSAFKPQ</sequence>
<dbReference type="PANTHER" id="PTHR43003">
    <property type="entry name" value="DNA-3-METHYLADENINE GLYCOSYLASE"/>
    <property type="match status" value="1"/>
</dbReference>
<dbReference type="InterPro" id="IPR051912">
    <property type="entry name" value="Alkylbase_DNA_Glycosylase/TA"/>
</dbReference>
<evidence type="ECO:0000256" key="4">
    <source>
        <dbReference type="ARBA" id="ARBA00023204"/>
    </source>
</evidence>
<dbReference type="InterPro" id="IPR003265">
    <property type="entry name" value="HhH-GPD_domain"/>
</dbReference>
<feature type="region of interest" description="Disordered" evidence="5">
    <location>
        <begin position="1"/>
        <end position="31"/>
    </location>
</feature>
<evidence type="ECO:0000259" key="6">
    <source>
        <dbReference type="SMART" id="SM00478"/>
    </source>
</evidence>
<proteinExistence type="predicted"/>
<evidence type="ECO:0000313" key="8">
    <source>
        <dbReference type="Proteomes" id="UP001501588"/>
    </source>
</evidence>
<keyword evidence="4" id="KW-0234">DNA repair</keyword>
<accession>A0ABP3QID2</accession>
<evidence type="ECO:0000256" key="5">
    <source>
        <dbReference type="SAM" id="MobiDB-lite"/>
    </source>
</evidence>
<dbReference type="InterPro" id="IPR011257">
    <property type="entry name" value="DNA_glycosylase"/>
</dbReference>
<keyword evidence="8" id="KW-1185">Reference proteome</keyword>
<organism evidence="7 8">
    <name type="scientific">Craurococcus roseus</name>
    <dbReference type="NCBI Taxonomy" id="77585"/>
    <lineage>
        <taxon>Bacteria</taxon>
        <taxon>Pseudomonadati</taxon>
        <taxon>Pseudomonadota</taxon>
        <taxon>Alphaproteobacteria</taxon>
        <taxon>Acetobacterales</taxon>
        <taxon>Acetobacteraceae</taxon>
        <taxon>Craurococcus</taxon>
    </lineage>
</organism>
<evidence type="ECO:0000256" key="3">
    <source>
        <dbReference type="ARBA" id="ARBA00022763"/>
    </source>
</evidence>
<evidence type="ECO:0000313" key="7">
    <source>
        <dbReference type="EMBL" id="GAA0591571.1"/>
    </source>
</evidence>
<evidence type="ECO:0000256" key="2">
    <source>
        <dbReference type="ARBA" id="ARBA00012000"/>
    </source>
</evidence>
<evidence type="ECO:0000256" key="1">
    <source>
        <dbReference type="ARBA" id="ARBA00000086"/>
    </source>
</evidence>
<dbReference type="EC" id="3.2.2.21" evidence="2"/>
<keyword evidence="3" id="KW-0227">DNA damage</keyword>
<dbReference type="Proteomes" id="UP001501588">
    <property type="component" value="Unassembled WGS sequence"/>
</dbReference>
<dbReference type="SMART" id="SM00478">
    <property type="entry name" value="ENDO3c"/>
    <property type="match status" value="1"/>
</dbReference>
<protein>
    <recommendedName>
        <fullName evidence="2">DNA-3-methyladenine glycosylase II</fullName>
        <ecNumber evidence="2">3.2.2.21</ecNumber>
    </recommendedName>
</protein>
<reference evidence="8" key="1">
    <citation type="journal article" date="2019" name="Int. J. Syst. Evol. Microbiol.">
        <title>The Global Catalogue of Microorganisms (GCM) 10K type strain sequencing project: providing services to taxonomists for standard genome sequencing and annotation.</title>
        <authorList>
            <consortium name="The Broad Institute Genomics Platform"/>
            <consortium name="The Broad Institute Genome Sequencing Center for Infectious Disease"/>
            <person name="Wu L."/>
            <person name="Ma J."/>
        </authorList>
    </citation>
    <scope>NUCLEOTIDE SEQUENCE [LARGE SCALE GENOMIC DNA]</scope>
    <source>
        <strain evidence="8">JCM 9933</strain>
    </source>
</reference>
<name>A0ABP3QID2_9PROT</name>
<dbReference type="Gene3D" id="1.10.340.30">
    <property type="entry name" value="Hypothetical protein, domain 2"/>
    <property type="match status" value="1"/>
</dbReference>
<dbReference type="RefSeq" id="WP_343896417.1">
    <property type="nucleotide sequence ID" value="NZ_BAAAFZ010000051.1"/>
</dbReference>